<evidence type="ECO:0000256" key="10">
    <source>
        <dbReference type="ARBA" id="ARBA00022801"/>
    </source>
</evidence>
<comment type="cofactor">
    <cofactor evidence="2">
        <name>Zn(2+)</name>
        <dbReference type="ChEBI" id="CHEBI:29105"/>
    </cofactor>
</comment>
<dbReference type="PANTHER" id="PTHR42951:SF4">
    <property type="entry name" value="ACYL-COENZYME A THIOESTERASE MBLAC2"/>
    <property type="match status" value="1"/>
</dbReference>
<feature type="signal peptide" evidence="13">
    <location>
        <begin position="1"/>
        <end position="22"/>
    </location>
</feature>
<evidence type="ECO:0000256" key="4">
    <source>
        <dbReference type="ARBA" id="ARBA00005250"/>
    </source>
</evidence>
<dbReference type="Gene3D" id="3.60.15.10">
    <property type="entry name" value="Ribonuclease Z/Hydroxyacylglutathione hydrolase-like"/>
    <property type="match status" value="1"/>
</dbReference>
<dbReference type="NCBIfam" id="NF033088">
    <property type="entry name" value="bla_subclass_B1"/>
    <property type="match status" value="1"/>
</dbReference>
<protein>
    <recommendedName>
        <fullName evidence="6">beta-lactamase</fullName>
        <ecNumber evidence="6">3.5.2.6</ecNumber>
    </recommendedName>
</protein>
<dbReference type="InterPro" id="IPR036866">
    <property type="entry name" value="RibonucZ/Hydroxyglut_hydro"/>
</dbReference>
<name>A0A221UW33_9FLAO</name>
<keyword evidence="8 13" id="KW-0732">Signal</keyword>
<dbReference type="PROSITE" id="PS51257">
    <property type="entry name" value="PROKAR_LIPOPROTEIN"/>
    <property type="match status" value="1"/>
</dbReference>
<comment type="catalytic activity">
    <reaction evidence="1">
        <text>a beta-lactam + H2O = a substituted beta-amino acid</text>
        <dbReference type="Rhea" id="RHEA:20401"/>
        <dbReference type="ChEBI" id="CHEBI:15377"/>
        <dbReference type="ChEBI" id="CHEBI:35627"/>
        <dbReference type="ChEBI" id="CHEBI:140347"/>
        <dbReference type="EC" id="3.5.2.6"/>
    </reaction>
</comment>
<dbReference type="SMART" id="SM00849">
    <property type="entry name" value="Lactamase_B"/>
    <property type="match status" value="1"/>
</dbReference>
<evidence type="ECO:0000313" key="15">
    <source>
        <dbReference type="EMBL" id="ASO05316.1"/>
    </source>
</evidence>
<dbReference type="InterPro" id="IPR001279">
    <property type="entry name" value="Metallo-B-lactamas"/>
</dbReference>
<dbReference type="SUPFAM" id="SSF56281">
    <property type="entry name" value="Metallo-hydrolase/oxidoreductase"/>
    <property type="match status" value="1"/>
</dbReference>
<sequence>MAKFIIVVFSFLGLLFVSCNDATNKRNQTDQLVVGQTVKTSLADSTIVYKTDNLIVHRLSNHIYQHISFLNTNDFGRVACNGMLIVNDKEALVLDTPTDDESSLELINYVTKNLNSKIQVVVPTHFHGDCVGGLETFFEYNIPAYASHSTIELLGANGKVFSKPMIGFTNSLVLDIGNEKAYVEYFGEGHTKDNVVGYFPLDNAIFGGCLIKEVDASKGNLEDANIMAWSNTVRKLKQKYPTAKIVIPGHGIAGGTELLDYTIKLFQQ</sequence>
<dbReference type="PANTHER" id="PTHR42951">
    <property type="entry name" value="METALLO-BETA-LACTAMASE DOMAIN-CONTAINING"/>
    <property type="match status" value="1"/>
</dbReference>
<dbReference type="InterPro" id="IPR050855">
    <property type="entry name" value="NDM-1-like"/>
</dbReference>
<dbReference type="EMBL" id="CP022515">
    <property type="protein sequence ID" value="ASO05316.1"/>
    <property type="molecule type" value="Genomic_DNA"/>
</dbReference>
<dbReference type="Proteomes" id="UP000204551">
    <property type="component" value="Chromosome"/>
</dbReference>
<feature type="domain" description="Metallo-beta-lactamase" evidence="14">
    <location>
        <begin position="79"/>
        <end position="250"/>
    </location>
</feature>
<evidence type="ECO:0000256" key="2">
    <source>
        <dbReference type="ARBA" id="ARBA00001947"/>
    </source>
</evidence>
<proteinExistence type="inferred from homology"/>
<dbReference type="InterPro" id="IPR058199">
    <property type="entry name" value="BlaB//VIM/IMP-1"/>
</dbReference>
<dbReference type="GO" id="GO:0017001">
    <property type="term" value="P:antibiotic catabolic process"/>
    <property type="evidence" value="ECO:0007669"/>
    <property type="project" value="UniProtKB-ARBA"/>
</dbReference>
<dbReference type="Pfam" id="PF00753">
    <property type="entry name" value="Lactamase_B"/>
    <property type="match status" value="1"/>
</dbReference>
<evidence type="ECO:0000256" key="9">
    <source>
        <dbReference type="ARBA" id="ARBA00022764"/>
    </source>
</evidence>
<keyword evidence="9" id="KW-0574">Periplasm</keyword>
<evidence type="ECO:0000256" key="5">
    <source>
        <dbReference type="ARBA" id="ARBA00011245"/>
    </source>
</evidence>
<evidence type="ECO:0000256" key="7">
    <source>
        <dbReference type="ARBA" id="ARBA00022723"/>
    </source>
</evidence>
<evidence type="ECO:0000256" key="11">
    <source>
        <dbReference type="ARBA" id="ARBA00022833"/>
    </source>
</evidence>
<keyword evidence="12" id="KW-0046">Antibiotic resistance</keyword>
<evidence type="ECO:0000256" key="6">
    <source>
        <dbReference type="ARBA" id="ARBA00012865"/>
    </source>
</evidence>
<evidence type="ECO:0000313" key="16">
    <source>
        <dbReference type="Proteomes" id="UP000204551"/>
    </source>
</evidence>
<evidence type="ECO:0000256" key="1">
    <source>
        <dbReference type="ARBA" id="ARBA00001526"/>
    </source>
</evidence>
<comment type="subcellular location">
    <subcellularLocation>
        <location evidence="3">Periplasm</location>
    </subcellularLocation>
</comment>
<evidence type="ECO:0000259" key="14">
    <source>
        <dbReference type="SMART" id="SM00849"/>
    </source>
</evidence>
<dbReference type="EC" id="3.5.2.6" evidence="6"/>
<accession>A0A221UW33</accession>
<dbReference type="eggNOG" id="COG0491">
    <property type="taxonomic scope" value="Bacteria"/>
</dbReference>
<feature type="chain" id="PRO_5013188724" description="beta-lactamase" evidence="13">
    <location>
        <begin position="23"/>
        <end position="268"/>
    </location>
</feature>
<dbReference type="GO" id="GO:0008800">
    <property type="term" value="F:beta-lactamase activity"/>
    <property type="evidence" value="ECO:0007669"/>
    <property type="project" value="UniProtKB-EC"/>
</dbReference>
<dbReference type="KEGG" id="aalg:AREALGSMS7_01852"/>
<gene>
    <name evidence="15" type="primary">ccrA</name>
    <name evidence="15" type="ORF">AREALGSMS7_01852</name>
</gene>
<evidence type="ECO:0000256" key="12">
    <source>
        <dbReference type="ARBA" id="ARBA00023251"/>
    </source>
</evidence>
<dbReference type="CDD" id="cd16302">
    <property type="entry name" value="CcrA-like_MBL-B1"/>
    <property type="match status" value="1"/>
</dbReference>
<reference evidence="15 16" key="1">
    <citation type="submission" date="2017-07" db="EMBL/GenBank/DDBJ databases">
        <title>Genome Sequence of Arenibacter algicola Strain SMS7 Isolated from a culture of the Diatom Skeletonema marinoi.</title>
        <authorList>
            <person name="Topel M."/>
            <person name="Pinder M.I.M."/>
            <person name="Johansson O.N."/>
            <person name="Kourtchenko O."/>
            <person name="Godhe A."/>
            <person name="Clarke A.K."/>
        </authorList>
    </citation>
    <scope>NUCLEOTIDE SEQUENCE [LARGE SCALE GENOMIC DNA]</scope>
    <source>
        <strain evidence="15 16">SMS7</strain>
    </source>
</reference>
<comment type="subunit">
    <text evidence="5">Monomer.</text>
</comment>
<organism evidence="15 16">
    <name type="scientific">Arenibacter algicola</name>
    <dbReference type="NCBI Taxonomy" id="616991"/>
    <lineage>
        <taxon>Bacteria</taxon>
        <taxon>Pseudomonadati</taxon>
        <taxon>Bacteroidota</taxon>
        <taxon>Flavobacteriia</taxon>
        <taxon>Flavobacteriales</taxon>
        <taxon>Flavobacteriaceae</taxon>
        <taxon>Arenibacter</taxon>
    </lineage>
</organism>
<evidence type="ECO:0000256" key="8">
    <source>
        <dbReference type="ARBA" id="ARBA00022729"/>
    </source>
</evidence>
<keyword evidence="7" id="KW-0479">Metal-binding</keyword>
<dbReference type="STRING" id="616991.GCA_000733925_00219"/>
<evidence type="ECO:0000256" key="3">
    <source>
        <dbReference type="ARBA" id="ARBA00004418"/>
    </source>
</evidence>
<keyword evidence="10 15" id="KW-0378">Hydrolase</keyword>
<evidence type="ECO:0000256" key="13">
    <source>
        <dbReference type="SAM" id="SignalP"/>
    </source>
</evidence>
<dbReference type="AlphaFoldDB" id="A0A221UW33"/>
<dbReference type="RefSeq" id="WP_093978099.1">
    <property type="nucleotide sequence ID" value="NZ_CP022515.1"/>
</dbReference>
<comment type="similarity">
    <text evidence="4">Belongs to the metallo-beta-lactamase superfamily. Class-B beta-lactamase family.</text>
</comment>
<keyword evidence="11" id="KW-0862">Zinc</keyword>